<dbReference type="RefSeq" id="WP_204940933.1">
    <property type="nucleotide sequence ID" value="NZ_JAFBBP010000001.1"/>
</dbReference>
<feature type="domain" description="Glycosyl hydrolases family 39 N-terminal catalytic" evidence="4">
    <location>
        <begin position="114"/>
        <end position="560"/>
    </location>
</feature>
<comment type="caution">
    <text evidence="5">The sequence shown here is derived from an EMBL/GenBank/DDBJ whole genome shotgun (WGS) entry which is preliminary data.</text>
</comment>
<dbReference type="PANTHER" id="PTHR12631:SF10">
    <property type="entry name" value="BETA-XYLOSIDASE-LIKE PROTEIN-RELATED"/>
    <property type="match status" value="1"/>
</dbReference>
<organism evidence="5 6">
    <name type="scientific">Micromonospora luteifusca</name>
    <dbReference type="NCBI Taxonomy" id="709860"/>
    <lineage>
        <taxon>Bacteria</taxon>
        <taxon>Bacillati</taxon>
        <taxon>Actinomycetota</taxon>
        <taxon>Actinomycetes</taxon>
        <taxon>Micromonosporales</taxon>
        <taxon>Micromonosporaceae</taxon>
        <taxon>Micromonospora</taxon>
    </lineage>
</organism>
<sequence>MTSPSEASAGDVSHRPRAWAGRGQVSVDWDRVPGAAGYLVHRSEGDGPYQVVDHRGGDLLAVPGPPYADTTVEPGRTVRYAVRPVFDADRPGEAPLGPPSEPVAALADGDGLVEVTVDAGCPLGPVHRPWRDMIGSEHLSLLLSADRVGGEEMGAGLATALGRVHRELGVERVRAHGILGDDLGVYREVDGRPVHDFTGIDAVLDALAPTGLRPVLELSFTPRALARDASRVVTAAGVSSPPRNWDRWAALVGDLVRHLRARVGDGELRRWAVEVWNEPDLECFWTGSREDYLRMYDVTARAVREACPGLPIGGPATAATKWVEPFLDHIDASGAPLDFLSTHVYGSPPLDLRPALARHGRAGTPLRWTEWGPSPTHFAPVNDSVLSAAFVATGMQEAAGRLASLACWVASDHFEELGRPPRLLHGGFGLLSVGGLAKPRFWALWMLERLAPVQLAAQLTGDGAGALVRAWPSLDPETGRIAVVLWNGTLDQGVLDRPDQRDRLERSVRLRIDGLPHGAYEVRHRRLDERTSNLSATARRIDIDEWPTDEQWAGLRIADRLADATPPVIRTPDRGTLGLPVTLPMPSMSLLELTPR</sequence>
<keyword evidence="6" id="KW-1185">Reference proteome</keyword>
<dbReference type="EMBL" id="JAFBBP010000001">
    <property type="protein sequence ID" value="MBM7489551.1"/>
    <property type="molecule type" value="Genomic_DNA"/>
</dbReference>
<gene>
    <name evidence="5" type="ORF">JOD64_000773</name>
</gene>
<keyword evidence="2 5" id="KW-0378">Hydrolase</keyword>
<dbReference type="Gene3D" id="2.60.40.10">
    <property type="entry name" value="Immunoglobulins"/>
    <property type="match status" value="1"/>
</dbReference>
<protein>
    <submittedName>
        <fullName evidence="5">Xylan 1,4-beta-xylosidase</fullName>
        <ecNumber evidence="5">3.2.1.37</ecNumber>
    </submittedName>
</protein>
<dbReference type="PRINTS" id="PR00745">
    <property type="entry name" value="GLHYDRLASE39"/>
</dbReference>
<dbReference type="SUPFAM" id="SSF51445">
    <property type="entry name" value="(Trans)glycosidases"/>
    <property type="match status" value="1"/>
</dbReference>
<dbReference type="GO" id="GO:0009044">
    <property type="term" value="F:xylan 1,4-beta-xylosidase activity"/>
    <property type="evidence" value="ECO:0007669"/>
    <property type="project" value="UniProtKB-EC"/>
</dbReference>
<accession>A0ABS2LMX9</accession>
<evidence type="ECO:0000259" key="4">
    <source>
        <dbReference type="Pfam" id="PF01229"/>
    </source>
</evidence>
<dbReference type="Pfam" id="PF01229">
    <property type="entry name" value="Glyco_hydro_39"/>
    <property type="match status" value="1"/>
</dbReference>
<dbReference type="SUPFAM" id="SSF51011">
    <property type="entry name" value="Glycosyl hydrolase domain"/>
    <property type="match status" value="1"/>
</dbReference>
<evidence type="ECO:0000256" key="3">
    <source>
        <dbReference type="ARBA" id="ARBA00023295"/>
    </source>
</evidence>
<evidence type="ECO:0000313" key="6">
    <source>
        <dbReference type="Proteomes" id="UP000764837"/>
    </source>
</evidence>
<dbReference type="EC" id="3.2.1.37" evidence="5"/>
<dbReference type="Proteomes" id="UP000764837">
    <property type="component" value="Unassembled WGS sequence"/>
</dbReference>
<reference evidence="5 6" key="1">
    <citation type="submission" date="2021-01" db="EMBL/GenBank/DDBJ databases">
        <title>Sequencing the genomes of 1000 actinobacteria strains.</title>
        <authorList>
            <person name="Klenk H.-P."/>
        </authorList>
    </citation>
    <scope>NUCLEOTIDE SEQUENCE [LARGE SCALE GENOMIC DNA]</scope>
    <source>
        <strain evidence="5 6">DSM 100204</strain>
    </source>
</reference>
<dbReference type="Gene3D" id="3.20.20.80">
    <property type="entry name" value="Glycosidases"/>
    <property type="match status" value="1"/>
</dbReference>
<keyword evidence="3 5" id="KW-0326">Glycosidase</keyword>
<dbReference type="PANTHER" id="PTHR12631">
    <property type="entry name" value="ALPHA-L-IDURONIDASE"/>
    <property type="match status" value="1"/>
</dbReference>
<dbReference type="InterPro" id="IPR013783">
    <property type="entry name" value="Ig-like_fold"/>
</dbReference>
<dbReference type="InterPro" id="IPR017853">
    <property type="entry name" value="GH"/>
</dbReference>
<evidence type="ECO:0000256" key="2">
    <source>
        <dbReference type="ARBA" id="ARBA00022801"/>
    </source>
</evidence>
<evidence type="ECO:0000313" key="5">
    <source>
        <dbReference type="EMBL" id="MBM7489551.1"/>
    </source>
</evidence>
<comment type="similarity">
    <text evidence="1">Belongs to the glycosyl hydrolase 39 family.</text>
</comment>
<dbReference type="InterPro" id="IPR000514">
    <property type="entry name" value="Glyco_hydro_39"/>
</dbReference>
<proteinExistence type="inferred from homology"/>
<dbReference type="Gene3D" id="2.60.40.1500">
    <property type="entry name" value="Glycosyl hydrolase domain, family 39"/>
    <property type="match status" value="1"/>
</dbReference>
<dbReference type="InterPro" id="IPR051923">
    <property type="entry name" value="Glycosyl_Hydrolase_39"/>
</dbReference>
<name>A0ABS2LMX9_9ACTN</name>
<evidence type="ECO:0000256" key="1">
    <source>
        <dbReference type="ARBA" id="ARBA00008875"/>
    </source>
</evidence>
<dbReference type="InterPro" id="IPR049166">
    <property type="entry name" value="GH39_cat"/>
</dbReference>